<protein>
    <submittedName>
        <fullName evidence="1">Uncharacterized protein</fullName>
    </submittedName>
</protein>
<organism evidence="1 2">
    <name type="scientific">Rhizobium meliloti</name>
    <name type="common">Ensifer meliloti</name>
    <name type="synonym">Sinorhizobium meliloti</name>
    <dbReference type="NCBI Taxonomy" id="382"/>
    <lineage>
        <taxon>Bacteria</taxon>
        <taxon>Pseudomonadati</taxon>
        <taxon>Pseudomonadota</taxon>
        <taxon>Alphaproteobacteria</taxon>
        <taxon>Hyphomicrobiales</taxon>
        <taxon>Rhizobiaceae</taxon>
        <taxon>Sinorhizobium/Ensifer group</taxon>
        <taxon>Sinorhizobium</taxon>
    </lineage>
</organism>
<dbReference type="AlphaFoldDB" id="A0AAW9TJ11"/>
<sequence length="81" mass="9130">MAGILLYLELAAKSRPQLARECFPAQFDCEGESLRPDKAIIKAFLREGLIIGRMLGWQLVFDLTDAGRQYAQRTATGLCRR</sequence>
<name>A0AAW9TJ11_RHIML</name>
<evidence type="ECO:0000313" key="1">
    <source>
        <dbReference type="EMBL" id="MQW32019.1"/>
    </source>
</evidence>
<dbReference type="EMBL" id="WISR01000044">
    <property type="protein sequence ID" value="MQW32019.1"/>
    <property type="molecule type" value="Genomic_DNA"/>
</dbReference>
<proteinExistence type="predicted"/>
<reference evidence="1 2" key="1">
    <citation type="journal article" date="2013" name="Genome Biol.">
        <title>Comparative genomics of the core and accessory genomes of 48 Sinorhizobium strains comprising five genospecies.</title>
        <authorList>
            <person name="Sugawara M."/>
            <person name="Epstein B."/>
            <person name="Badgley B.D."/>
            <person name="Unno T."/>
            <person name="Xu L."/>
            <person name="Reese J."/>
            <person name="Gyaneshwar P."/>
            <person name="Denny R."/>
            <person name="Mudge J."/>
            <person name="Bharti A.K."/>
            <person name="Farmer A.D."/>
            <person name="May G.D."/>
            <person name="Woodward J.E."/>
            <person name="Medigue C."/>
            <person name="Vallenet D."/>
            <person name="Lajus A."/>
            <person name="Rouy Z."/>
            <person name="Martinez-Vaz B."/>
            <person name="Tiffin P."/>
            <person name="Young N.D."/>
            <person name="Sadowsky M.J."/>
        </authorList>
    </citation>
    <scope>NUCLEOTIDE SEQUENCE [LARGE SCALE GENOMIC DNA]</scope>
    <source>
        <strain evidence="1 2">N6B1</strain>
    </source>
</reference>
<comment type="caution">
    <text evidence="1">The sequence shown here is derived from an EMBL/GenBank/DDBJ whole genome shotgun (WGS) entry which is preliminary data.</text>
</comment>
<evidence type="ECO:0000313" key="2">
    <source>
        <dbReference type="Proteomes" id="UP000429484"/>
    </source>
</evidence>
<accession>A0AAW9TJ11</accession>
<dbReference type="Proteomes" id="UP000429484">
    <property type="component" value="Unassembled WGS sequence"/>
</dbReference>
<gene>
    <name evidence="1" type="ORF">GHK53_03940</name>
</gene>
<dbReference type="RefSeq" id="WP_153349369.1">
    <property type="nucleotide sequence ID" value="NZ_WISR01000044.1"/>
</dbReference>